<feature type="compositionally biased region" description="Acidic residues" evidence="1">
    <location>
        <begin position="124"/>
        <end position="138"/>
    </location>
</feature>
<dbReference type="OrthoDB" id="413122at2759"/>
<dbReference type="AlphaFoldDB" id="A0A9P5QY30"/>
<reference evidence="2" key="1">
    <citation type="journal article" date="2020" name="Fungal Divers.">
        <title>Resolving the Mortierellaceae phylogeny through synthesis of multi-gene phylogenetics and phylogenomics.</title>
        <authorList>
            <person name="Vandepol N."/>
            <person name="Liber J."/>
            <person name="Desiro A."/>
            <person name="Na H."/>
            <person name="Kennedy M."/>
            <person name="Barry K."/>
            <person name="Grigoriev I.V."/>
            <person name="Miller A.N."/>
            <person name="O'Donnell K."/>
            <person name="Stajich J.E."/>
            <person name="Bonito G."/>
        </authorList>
    </citation>
    <scope>NUCLEOTIDE SEQUENCE</scope>
    <source>
        <strain evidence="2">NRRL 6426</strain>
    </source>
</reference>
<organism evidence="2 3">
    <name type="scientific">Linnemannia schmuckeri</name>
    <dbReference type="NCBI Taxonomy" id="64567"/>
    <lineage>
        <taxon>Eukaryota</taxon>
        <taxon>Fungi</taxon>
        <taxon>Fungi incertae sedis</taxon>
        <taxon>Mucoromycota</taxon>
        <taxon>Mortierellomycotina</taxon>
        <taxon>Mortierellomycetes</taxon>
        <taxon>Mortierellales</taxon>
        <taxon>Mortierellaceae</taxon>
        <taxon>Linnemannia</taxon>
    </lineage>
</organism>
<proteinExistence type="predicted"/>
<accession>A0A9P5QY30</accession>
<evidence type="ECO:0000256" key="1">
    <source>
        <dbReference type="SAM" id="MobiDB-lite"/>
    </source>
</evidence>
<name>A0A9P5QY30_9FUNG</name>
<protein>
    <submittedName>
        <fullName evidence="2">Uncharacterized protein</fullName>
    </submittedName>
</protein>
<feature type="non-terminal residue" evidence="2">
    <location>
        <position position="138"/>
    </location>
</feature>
<evidence type="ECO:0000313" key="3">
    <source>
        <dbReference type="Proteomes" id="UP000748756"/>
    </source>
</evidence>
<feature type="region of interest" description="Disordered" evidence="1">
    <location>
        <begin position="119"/>
        <end position="138"/>
    </location>
</feature>
<keyword evidence="3" id="KW-1185">Reference proteome</keyword>
<gene>
    <name evidence="2" type="ORF">BG015_007080</name>
</gene>
<feature type="non-terminal residue" evidence="2">
    <location>
        <position position="1"/>
    </location>
</feature>
<evidence type="ECO:0000313" key="2">
    <source>
        <dbReference type="EMBL" id="KAF9117262.1"/>
    </source>
</evidence>
<sequence>KTFKEIDELREAHLQTQQDAASDMVKRHAESHVIEDAKFAVGDFVLVKNYGRKKLEPHWYGPLEVVRVTPLSTYQLRWGDGVPKEDLVHQDRLKLAKAPNDATQRKAWFSKTRFAMESVRDNNDDGLPDESLENDEDR</sequence>
<dbReference type="Proteomes" id="UP000748756">
    <property type="component" value="Unassembled WGS sequence"/>
</dbReference>
<dbReference type="EMBL" id="JAAAUQ010003511">
    <property type="protein sequence ID" value="KAF9117262.1"/>
    <property type="molecule type" value="Genomic_DNA"/>
</dbReference>
<comment type="caution">
    <text evidence="2">The sequence shown here is derived from an EMBL/GenBank/DDBJ whole genome shotgun (WGS) entry which is preliminary data.</text>
</comment>
<dbReference type="Gene3D" id="2.30.30.850">
    <property type="match status" value="1"/>
</dbReference>